<name>A0A7N0SYW3_KALFE</name>
<evidence type="ECO:0000313" key="3">
    <source>
        <dbReference type="Proteomes" id="UP000594263"/>
    </source>
</evidence>
<dbReference type="EnsemblPlants" id="Kaladp0014s0009.1.v1.1">
    <property type="protein sequence ID" value="Kaladp0014s0009.1.v1.1"/>
    <property type="gene ID" value="Kaladp0014s0009.v1.1"/>
</dbReference>
<dbReference type="AlphaFoldDB" id="A0A7N0SYW3"/>
<accession>A0A7N0SYW3</accession>
<protein>
    <submittedName>
        <fullName evidence="2">Uncharacterized protein</fullName>
    </submittedName>
</protein>
<keyword evidence="3" id="KW-1185">Reference proteome</keyword>
<dbReference type="Proteomes" id="UP000594263">
    <property type="component" value="Unplaced"/>
</dbReference>
<evidence type="ECO:0000256" key="1">
    <source>
        <dbReference type="SAM" id="MobiDB-lite"/>
    </source>
</evidence>
<sequence length="80" mass="9460">MLNKPIKSSNWSPPLHLRILQMLILRTHEGNSRQKEYRNPRTSCPPKYKPAAAMKAPVTRSWERLELRYPFQERQSEASL</sequence>
<dbReference type="Gramene" id="Kaladp0014s0009.1.v1.1">
    <property type="protein sequence ID" value="Kaladp0014s0009.1.v1.1"/>
    <property type="gene ID" value="Kaladp0014s0009.v1.1"/>
</dbReference>
<proteinExistence type="predicted"/>
<evidence type="ECO:0000313" key="2">
    <source>
        <dbReference type="EnsemblPlants" id="Kaladp0014s0009.1.v1.1"/>
    </source>
</evidence>
<feature type="region of interest" description="Disordered" evidence="1">
    <location>
        <begin position="31"/>
        <end position="52"/>
    </location>
</feature>
<organism evidence="2 3">
    <name type="scientific">Kalanchoe fedtschenkoi</name>
    <name type="common">Lavender scallops</name>
    <name type="synonym">South American air plant</name>
    <dbReference type="NCBI Taxonomy" id="63787"/>
    <lineage>
        <taxon>Eukaryota</taxon>
        <taxon>Viridiplantae</taxon>
        <taxon>Streptophyta</taxon>
        <taxon>Embryophyta</taxon>
        <taxon>Tracheophyta</taxon>
        <taxon>Spermatophyta</taxon>
        <taxon>Magnoliopsida</taxon>
        <taxon>eudicotyledons</taxon>
        <taxon>Gunneridae</taxon>
        <taxon>Pentapetalae</taxon>
        <taxon>Saxifragales</taxon>
        <taxon>Crassulaceae</taxon>
        <taxon>Kalanchoe</taxon>
    </lineage>
</organism>
<reference evidence="2" key="1">
    <citation type="submission" date="2021-01" db="UniProtKB">
        <authorList>
            <consortium name="EnsemblPlants"/>
        </authorList>
    </citation>
    <scope>IDENTIFICATION</scope>
</reference>